<gene>
    <name evidence="1" type="ORF">BKK80_24300</name>
</gene>
<accession>A0ABM6FBA8</accession>
<name>A0ABM6FBA8_9BURK</name>
<sequence>MYVILTSKPGQFRTEPVDGVVPVESYDYLFYGRRTTHFVIAELQRETKIRVVEETPPALVNHVPTKFLERFDTLEAARDALRRLASFGSMDLQLAQA</sequence>
<protein>
    <submittedName>
        <fullName evidence="1">Ferredoxin</fullName>
    </submittedName>
</protein>
<dbReference type="Proteomes" id="UP000177515">
    <property type="component" value="Chromosome 2"/>
</dbReference>
<organism evidence="1 2">
    <name type="scientific">Cupriavidus malaysiensis</name>
    <dbReference type="NCBI Taxonomy" id="367825"/>
    <lineage>
        <taxon>Bacteria</taxon>
        <taxon>Pseudomonadati</taxon>
        <taxon>Pseudomonadota</taxon>
        <taxon>Betaproteobacteria</taxon>
        <taxon>Burkholderiales</taxon>
        <taxon>Burkholderiaceae</taxon>
        <taxon>Cupriavidus</taxon>
    </lineage>
</organism>
<proteinExistence type="predicted"/>
<reference evidence="1 2" key="1">
    <citation type="submission" date="2016-10" db="EMBL/GenBank/DDBJ databases">
        <title>Complete genome sequences of three Cupriavidus strains isolated from various Malaysian environments.</title>
        <authorList>
            <person name="Abdullah A.A.-A."/>
            <person name="Shafie N.A.H."/>
            <person name="Lau N.S."/>
        </authorList>
    </citation>
    <scope>NUCLEOTIDE SEQUENCE [LARGE SCALE GENOMIC DNA]</scope>
    <source>
        <strain evidence="1 2">USMAA1020</strain>
    </source>
</reference>
<dbReference type="EMBL" id="CP017755">
    <property type="protein sequence ID" value="AOZ08986.1"/>
    <property type="molecule type" value="Genomic_DNA"/>
</dbReference>
<dbReference type="RefSeq" id="WP_071039591.1">
    <property type="nucleotide sequence ID" value="NZ_CP017755.1"/>
</dbReference>
<evidence type="ECO:0000313" key="2">
    <source>
        <dbReference type="Proteomes" id="UP000177515"/>
    </source>
</evidence>
<keyword evidence="2" id="KW-1185">Reference proteome</keyword>
<evidence type="ECO:0000313" key="1">
    <source>
        <dbReference type="EMBL" id="AOZ08986.1"/>
    </source>
</evidence>